<feature type="binding site" evidence="9">
    <location>
        <position position="54"/>
    </location>
    <ligand>
        <name>Fe cation</name>
        <dbReference type="ChEBI" id="CHEBI:24875"/>
        <label>1</label>
    </ligand>
</feature>
<dbReference type="PIRSF" id="PIRSF002560">
    <property type="entry name" value="Bacterioferritin"/>
    <property type="match status" value="1"/>
</dbReference>
<evidence type="ECO:0000256" key="3">
    <source>
        <dbReference type="ARBA" id="ARBA00022434"/>
    </source>
</evidence>
<protein>
    <recommendedName>
        <fullName evidence="8">Bacterioferritin</fullName>
        <ecNumber evidence="8">1.16.3.1</ecNumber>
    </recommendedName>
</protein>
<dbReference type="InterPro" id="IPR002024">
    <property type="entry name" value="Bacterioferritin"/>
</dbReference>
<comment type="caution">
    <text evidence="11">The sequence shown here is derived from an EMBL/GenBank/DDBJ whole genome shotgun (WGS) entry which is preliminary data.</text>
</comment>
<proteinExistence type="inferred from homology"/>
<evidence type="ECO:0000259" key="10">
    <source>
        <dbReference type="PROSITE" id="PS50905"/>
    </source>
</evidence>
<keyword evidence="6 8" id="KW-0408">Iron</keyword>
<dbReference type="GO" id="GO:0006826">
    <property type="term" value="P:iron ion transport"/>
    <property type="evidence" value="ECO:0007669"/>
    <property type="project" value="InterPro"/>
</dbReference>
<keyword evidence="4" id="KW-0349">Heme</keyword>
<dbReference type="InterPro" id="IPR012347">
    <property type="entry name" value="Ferritin-like"/>
</dbReference>
<dbReference type="GO" id="GO:0008199">
    <property type="term" value="F:ferric iron binding"/>
    <property type="evidence" value="ECO:0007669"/>
    <property type="project" value="InterPro"/>
</dbReference>
<sequence>MKADPKVITHLNKILFNELIAINQYFLHARMYKDWGLKRIADKEYHESIDEMKHADKLIERILFLEGLPNLQSLGKLRIGENTKEMLECDLALEMDAMQDLREAIAYCKSVRDFVSGELLDDILEEEEEHVDWLETQLELIDKMGIQNYLQTQNIDED</sequence>
<dbReference type="EC" id="1.16.3.1" evidence="8"/>
<evidence type="ECO:0000313" key="11">
    <source>
        <dbReference type="EMBL" id="TKB51366.1"/>
    </source>
</evidence>
<feature type="binding site" evidence="9">
    <location>
        <position position="18"/>
    </location>
    <ligand>
        <name>Fe cation</name>
        <dbReference type="ChEBI" id="CHEBI:24875"/>
        <label>1</label>
    </ligand>
</feature>
<dbReference type="GO" id="GO:0005829">
    <property type="term" value="C:cytosol"/>
    <property type="evidence" value="ECO:0007669"/>
    <property type="project" value="TreeGrafter"/>
</dbReference>
<feature type="binding site" evidence="9">
    <location>
        <position position="127"/>
    </location>
    <ligand>
        <name>Fe cation</name>
        <dbReference type="ChEBI" id="CHEBI:24875"/>
        <label>1</label>
    </ligand>
</feature>
<dbReference type="PROSITE" id="PS50905">
    <property type="entry name" value="FERRITIN_LIKE"/>
    <property type="match status" value="1"/>
</dbReference>
<dbReference type="Gene3D" id="1.20.1260.10">
    <property type="match status" value="1"/>
</dbReference>
<dbReference type="GO" id="GO:0140315">
    <property type="term" value="F:iron ion sequestering activity"/>
    <property type="evidence" value="ECO:0007669"/>
    <property type="project" value="UniProtKB-ARBA"/>
</dbReference>
<feature type="binding site" evidence="9">
    <location>
        <position position="50"/>
    </location>
    <ligand>
        <name>Fe cation</name>
        <dbReference type="ChEBI" id="CHEBI:24875"/>
        <label>3</label>
    </ligand>
</feature>
<comment type="catalytic activity">
    <reaction evidence="7">
        <text>Fe(2+)(in) = Fe(2+)(out)</text>
        <dbReference type="Rhea" id="RHEA:28486"/>
        <dbReference type="ChEBI" id="CHEBI:29033"/>
    </reaction>
</comment>
<dbReference type="AlphaFoldDB" id="A0A4U1BIN7"/>
<evidence type="ECO:0000256" key="9">
    <source>
        <dbReference type="PIRSR" id="PIRSR002560-1"/>
    </source>
</evidence>
<evidence type="ECO:0000256" key="6">
    <source>
        <dbReference type="ARBA" id="ARBA00023004"/>
    </source>
</evidence>
<evidence type="ECO:0000256" key="1">
    <source>
        <dbReference type="ARBA" id="ARBA00001970"/>
    </source>
</evidence>
<dbReference type="EMBL" id="SWCI01000001">
    <property type="protein sequence ID" value="TKB51366.1"/>
    <property type="molecule type" value="Genomic_DNA"/>
</dbReference>
<feature type="domain" description="Ferritin-like diiron" evidence="10">
    <location>
        <begin position="1"/>
        <end position="145"/>
    </location>
</feature>
<evidence type="ECO:0000256" key="2">
    <source>
        <dbReference type="ARBA" id="ARBA00008093"/>
    </source>
</evidence>
<dbReference type="GO" id="GO:0006879">
    <property type="term" value="P:intracellular iron ion homeostasis"/>
    <property type="evidence" value="ECO:0007669"/>
    <property type="project" value="UniProtKB-KW"/>
</dbReference>
<evidence type="ECO:0000313" key="12">
    <source>
        <dbReference type="Proteomes" id="UP000305674"/>
    </source>
</evidence>
<feature type="binding site" evidence="9">
    <location>
        <position position="94"/>
    </location>
    <ligand>
        <name>Fe cation</name>
        <dbReference type="ChEBI" id="CHEBI:24875"/>
        <label>2</label>
    </ligand>
</feature>
<comment type="cofactor">
    <cofactor evidence="1">
        <name>heme b</name>
        <dbReference type="ChEBI" id="CHEBI:60344"/>
    </cofactor>
</comment>
<evidence type="ECO:0000256" key="5">
    <source>
        <dbReference type="ARBA" id="ARBA00022723"/>
    </source>
</evidence>
<dbReference type="Pfam" id="PF00210">
    <property type="entry name" value="Ferritin"/>
    <property type="match status" value="1"/>
</dbReference>
<dbReference type="SUPFAM" id="SSF47240">
    <property type="entry name" value="Ferritin-like"/>
    <property type="match status" value="1"/>
</dbReference>
<comment type="catalytic activity">
    <reaction evidence="8">
        <text>4 Fe(2+) + O2 + 4 H(+) = 4 Fe(3+) + 2 H2O</text>
        <dbReference type="Rhea" id="RHEA:11148"/>
        <dbReference type="ChEBI" id="CHEBI:15377"/>
        <dbReference type="ChEBI" id="CHEBI:15378"/>
        <dbReference type="ChEBI" id="CHEBI:15379"/>
        <dbReference type="ChEBI" id="CHEBI:29033"/>
        <dbReference type="ChEBI" id="CHEBI:29034"/>
        <dbReference type="EC" id="1.16.3.1"/>
    </reaction>
</comment>
<name>A0A4U1BIN7_9GAMM</name>
<keyword evidence="12" id="KW-1185">Reference proteome</keyword>
<feature type="binding site" description="axial binding residue" evidence="9">
    <location>
        <position position="52"/>
    </location>
    <ligand>
        <name>heme b</name>
        <dbReference type="ChEBI" id="CHEBI:60344"/>
        <note>ligand shared between dimeric partners</note>
    </ligand>
    <ligandPart>
        <name>Fe</name>
        <dbReference type="ChEBI" id="CHEBI:18248"/>
    </ligandPart>
</feature>
<keyword evidence="5 8" id="KW-0479">Metal-binding</keyword>
<organism evidence="11 12">
    <name type="scientific">Ferrimonas sediminicola</name>
    <dbReference type="NCBI Taxonomy" id="2569538"/>
    <lineage>
        <taxon>Bacteria</taxon>
        <taxon>Pseudomonadati</taxon>
        <taxon>Pseudomonadota</taxon>
        <taxon>Gammaproteobacteria</taxon>
        <taxon>Alteromonadales</taxon>
        <taxon>Ferrimonadaceae</taxon>
        <taxon>Ferrimonas</taxon>
    </lineage>
</organism>
<dbReference type="NCBIfam" id="TIGR00754">
    <property type="entry name" value="bfr"/>
    <property type="match status" value="1"/>
</dbReference>
<feature type="binding site" evidence="9">
    <location>
        <position position="51"/>
    </location>
    <ligand>
        <name>Fe cation</name>
        <dbReference type="ChEBI" id="CHEBI:24875"/>
        <label>2</label>
    </ligand>
</feature>
<dbReference type="PRINTS" id="PR00601">
    <property type="entry name" value="BACFERRITIN"/>
</dbReference>
<evidence type="ECO:0000256" key="8">
    <source>
        <dbReference type="PIRNR" id="PIRNR002560"/>
    </source>
</evidence>
<feature type="binding site" evidence="9">
    <location>
        <position position="46"/>
    </location>
    <ligand>
        <name>Fe cation</name>
        <dbReference type="ChEBI" id="CHEBI:24875"/>
        <label>3</label>
    </ligand>
</feature>
<evidence type="ECO:0000256" key="4">
    <source>
        <dbReference type="ARBA" id="ARBA00022617"/>
    </source>
</evidence>
<dbReference type="Proteomes" id="UP000305674">
    <property type="component" value="Unassembled WGS sequence"/>
</dbReference>
<dbReference type="GO" id="GO:0020037">
    <property type="term" value="F:heme binding"/>
    <property type="evidence" value="ECO:0007669"/>
    <property type="project" value="TreeGrafter"/>
</dbReference>
<feature type="binding site" evidence="9">
    <location>
        <position position="127"/>
    </location>
    <ligand>
        <name>Fe cation</name>
        <dbReference type="ChEBI" id="CHEBI:24875"/>
        <label>2</label>
    </ligand>
</feature>
<gene>
    <name evidence="11" type="primary">bfr</name>
    <name evidence="11" type="ORF">FCL40_02070</name>
</gene>
<dbReference type="FunFam" id="1.20.1260.10:FF:000005">
    <property type="entry name" value="Bacterioferritin"/>
    <property type="match status" value="1"/>
</dbReference>
<dbReference type="InterPro" id="IPR009040">
    <property type="entry name" value="Ferritin-like_diiron"/>
</dbReference>
<dbReference type="PANTHER" id="PTHR30295:SF0">
    <property type="entry name" value="BACTERIOFERRITIN"/>
    <property type="match status" value="1"/>
</dbReference>
<feature type="binding site" evidence="9">
    <location>
        <position position="130"/>
    </location>
    <ligand>
        <name>Fe cation</name>
        <dbReference type="ChEBI" id="CHEBI:24875"/>
        <label>2</label>
    </ligand>
</feature>
<accession>A0A4U1BIN7</accession>
<evidence type="ECO:0000256" key="7">
    <source>
        <dbReference type="ARBA" id="ARBA00036243"/>
    </source>
</evidence>
<dbReference type="RefSeq" id="WP_136850857.1">
    <property type="nucleotide sequence ID" value="NZ_SWCI01000001.1"/>
</dbReference>
<comment type="similarity">
    <text evidence="2 8">Belongs to the bacterioferritin family.</text>
</comment>
<dbReference type="CDD" id="cd00907">
    <property type="entry name" value="Bacterioferritin"/>
    <property type="match status" value="1"/>
</dbReference>
<dbReference type="InterPro" id="IPR008331">
    <property type="entry name" value="Ferritin_DPS_dom"/>
</dbReference>
<reference evidence="11 12" key="1">
    <citation type="submission" date="2019-04" db="EMBL/GenBank/DDBJ databases">
        <authorList>
            <person name="Hwang J.C."/>
        </authorList>
    </citation>
    <scope>NUCLEOTIDE SEQUENCE [LARGE SCALE GENOMIC DNA]</scope>
    <source>
        <strain evidence="11 12">IMCC35001</strain>
    </source>
</reference>
<keyword evidence="3 8" id="KW-0409">Iron storage</keyword>
<comment type="function">
    <text evidence="8">Iron-storage protein, whose ferroxidase center binds Fe(2+), oxidizes it using dioxygen to Fe(3+), and participates in the subsequent Fe(3+) oxide mineral core formation within the central cavity of the BFR protein shell.</text>
</comment>
<dbReference type="PANTHER" id="PTHR30295">
    <property type="entry name" value="BACTERIOFERRITIN"/>
    <property type="match status" value="1"/>
</dbReference>
<dbReference type="InterPro" id="IPR009078">
    <property type="entry name" value="Ferritin-like_SF"/>
</dbReference>
<feature type="binding site" evidence="9">
    <location>
        <position position="51"/>
    </location>
    <ligand>
        <name>Fe cation</name>
        <dbReference type="ChEBI" id="CHEBI:24875"/>
        <label>1</label>
    </ligand>
</feature>
<dbReference type="GO" id="GO:0004322">
    <property type="term" value="F:ferroxidase activity"/>
    <property type="evidence" value="ECO:0007669"/>
    <property type="project" value="UniProtKB-EC"/>
</dbReference>
<dbReference type="OrthoDB" id="9800505at2"/>